<dbReference type="EMBL" id="CP043494">
    <property type="protein sequence ID" value="WNG46152.1"/>
    <property type="molecule type" value="Genomic_DNA"/>
</dbReference>
<name>A0ABY9WTL7_9BACT</name>
<dbReference type="Pfam" id="PF06996">
    <property type="entry name" value="T6SS_TssG"/>
    <property type="match status" value="1"/>
</dbReference>
<dbReference type="Proteomes" id="UP001611383">
    <property type="component" value="Chromosome"/>
</dbReference>
<organism evidence="1 2">
    <name type="scientific">Archangium minus</name>
    <dbReference type="NCBI Taxonomy" id="83450"/>
    <lineage>
        <taxon>Bacteria</taxon>
        <taxon>Pseudomonadati</taxon>
        <taxon>Myxococcota</taxon>
        <taxon>Myxococcia</taxon>
        <taxon>Myxococcales</taxon>
        <taxon>Cystobacterineae</taxon>
        <taxon>Archangiaceae</taxon>
        <taxon>Archangium</taxon>
    </lineage>
</organism>
<dbReference type="InterPro" id="IPR010732">
    <property type="entry name" value="T6SS_TssG-like"/>
</dbReference>
<dbReference type="PANTHER" id="PTHR35564:SF4">
    <property type="entry name" value="CYTOPLASMIC PROTEIN"/>
    <property type="match status" value="1"/>
</dbReference>
<evidence type="ECO:0000313" key="1">
    <source>
        <dbReference type="EMBL" id="WNG46152.1"/>
    </source>
</evidence>
<sequence>MDEMATQDRRPAPSVEQELREAGYRFDFFQAMRLLRLIHPGQEAPAGRGVSFRQEPVRLRSTVEMSFPPSDIVQVEFPPEKADAPERRGMPVMTVAFFGLGGALGPMPRPFAQQLKDRTRAGDTGMRDFLDLFHHRLLSLLYRGRQLRRVWLEEGAPEAHDVARYLYAFMGLGTQGMQGRLKVKDRVLLRYAGLLARRPVSVGALRAMLSDWLGVDVRLRLPRGSWLELEEEQWTRLGPTGRNQHLGQGAVLGRRAWQEQAGLELELGPLSWRRYRGLLPGGQGLAALRSLTRFALGPGPEVALVLRPRAEDIPELPLRDVGDRRSPRLGWTSWLRARPGQQGLRTVALSPRHLREQREGAGT</sequence>
<dbReference type="PANTHER" id="PTHR35564">
    <property type="match status" value="1"/>
</dbReference>
<protein>
    <submittedName>
        <fullName evidence="1">Type VI secretion system baseplate subunit TssG</fullName>
    </submittedName>
</protein>
<evidence type="ECO:0000313" key="2">
    <source>
        <dbReference type="Proteomes" id="UP001611383"/>
    </source>
</evidence>
<proteinExistence type="predicted"/>
<reference evidence="1 2" key="1">
    <citation type="submission" date="2019-08" db="EMBL/GenBank/DDBJ databases">
        <title>Archangium and Cystobacter genomes.</title>
        <authorList>
            <person name="Chen I.-C.K."/>
            <person name="Wielgoss S."/>
        </authorList>
    </citation>
    <scope>NUCLEOTIDE SEQUENCE [LARGE SCALE GENOMIC DNA]</scope>
    <source>
        <strain evidence="1 2">Cbm 6</strain>
    </source>
</reference>
<gene>
    <name evidence="1" type="primary">tssG</name>
    <name evidence="1" type="ORF">F0U60_20060</name>
</gene>
<keyword evidence="2" id="KW-1185">Reference proteome</keyword>
<accession>A0ABY9WTL7</accession>
<dbReference type="NCBIfam" id="TIGR03347">
    <property type="entry name" value="VI_chp_1"/>
    <property type="match status" value="1"/>
</dbReference>
<dbReference type="RefSeq" id="WP_395822321.1">
    <property type="nucleotide sequence ID" value="NZ_CP043494.1"/>
</dbReference>